<evidence type="ECO:0000256" key="1">
    <source>
        <dbReference type="ARBA" id="ARBA00009922"/>
    </source>
</evidence>
<dbReference type="InterPro" id="IPR011604">
    <property type="entry name" value="PDDEXK-like_dom_sf"/>
</dbReference>
<dbReference type="InterPro" id="IPR014017">
    <property type="entry name" value="DNA_helicase_UvrD-like_C"/>
</dbReference>
<sequence>MSNVSSEQPDRPTPNAGQTKLIESLDGTYLVDAGAGTGKTFAITRRYANILATTDASPDDILLITFTRNAATEMKDRIVGQCDYSMAELADAPIQTFHSLCHDILQNHGFDVPTRLGIDERIPSSTRIIEDDIVEEALFSEFFEQFVDDHPEYTDLIRVVSDPLALLGLINQLASKGVFPTSDGWYRDSGQYLDGDFEAFKRQFDTLNEPRNGGSKQSRLRSKLYQYGKNKCYLPEAPSKAAVRGDGKQVPEELAQRVFAEDREDLKGFVHDVYFEYLEFALSRNYLNFGFLQLFAFVLLYEDHALRDRLEYEYLMIDEFQDSSEIQFKLGLLLAGTDNICVVGDWKQSIYSFQYAAVENILDFRQRLTQFAADLNDDVSRITYDTSSVQTIELTQNYRSTQRILDFSEEGLVTPAATYDSFDADEIQDRIVSLDSNTEHENSRIEAYQHEDEHEAVLTKIQDVVGNSAYQVRDENGELRDPEYRDIAVLTRTRDFGRELQAVADDHDFPMAYDGGIELFRTDQAKLLLAWLRILDSNADRGWAPVLERAGYTLDEIDHILETESYPADMRAFRDSLASLESLGGVMRKVFDRYGFDGSRADVLLHTINSIRDTTTLTVGDLIRFIARGIEHGSTHEVNTSAATNSVTVQTIHATKGLEHPIVILANMNNGRFPPSGGRSPTIMYDDAAGLRQRKTFANAHGDPYIYDNWKADVLTRCLNREYDEERRLLYVSITRAENHVLFTAGDDPNTFLDELPVDIQPGTADVEDADIAGDPRATLTLSIPDEVGPTKLSPHSLMDTAVYEDVEDGMGTEFGTQVHEFAEAYVLGADVVPRNTDEEHVQQRIDSLPGELRPEQQVYLPMTTDSGDITLSGVIDLLHITPDSIDIIDYKTDRGRHAESEYRKQLSVYYHVLDALYPERAISTAILYTETGSQVDIEPLSESALQTLVENIRNPDSA</sequence>
<evidence type="ECO:0000256" key="7">
    <source>
        <dbReference type="ARBA" id="ARBA00022839"/>
    </source>
</evidence>
<dbReference type="GeneID" id="68851819"/>
<dbReference type="PROSITE" id="PS51217">
    <property type="entry name" value="UVRD_HELICASE_CTER"/>
    <property type="match status" value="1"/>
</dbReference>
<dbReference type="SUPFAM" id="SSF52540">
    <property type="entry name" value="P-loop containing nucleoside triphosphate hydrolases"/>
    <property type="match status" value="1"/>
</dbReference>
<keyword evidence="7 18" id="KW-0269">Exonuclease</keyword>
<dbReference type="Gene3D" id="1.10.486.10">
    <property type="entry name" value="PCRA, domain 4"/>
    <property type="match status" value="1"/>
</dbReference>
<dbReference type="EMBL" id="CP064788">
    <property type="protein sequence ID" value="QSG08570.1"/>
    <property type="molecule type" value="Genomic_DNA"/>
</dbReference>
<dbReference type="Gene3D" id="1.10.10.160">
    <property type="match status" value="1"/>
</dbReference>
<comment type="catalytic activity">
    <reaction evidence="14">
        <text>ATP + H2O = ADP + phosphate + H(+)</text>
        <dbReference type="Rhea" id="RHEA:13065"/>
        <dbReference type="ChEBI" id="CHEBI:15377"/>
        <dbReference type="ChEBI" id="CHEBI:15378"/>
        <dbReference type="ChEBI" id="CHEBI:30616"/>
        <dbReference type="ChEBI" id="CHEBI:43474"/>
        <dbReference type="ChEBI" id="CHEBI:456216"/>
        <dbReference type="EC" id="5.6.2.4"/>
    </reaction>
</comment>
<dbReference type="EC" id="5.6.2.4" evidence="13"/>
<keyword evidence="2" id="KW-0540">Nuclease</keyword>
<dbReference type="InterPro" id="IPR013986">
    <property type="entry name" value="DExx_box_DNA_helicase_dom_sf"/>
</dbReference>
<dbReference type="InterPro" id="IPR011335">
    <property type="entry name" value="Restrct_endonuc-II-like"/>
</dbReference>
<reference evidence="18 19" key="1">
    <citation type="submission" date="2020-11" db="EMBL/GenBank/DDBJ databases">
        <title>Carbohydrate-dependent, anaerobic sulfur respiration: A novel catabolism in halophilic archaea.</title>
        <authorList>
            <person name="Sorokin D.Y."/>
            <person name="Messina E."/>
            <person name="Smedile F."/>
            <person name="La Cono V."/>
            <person name="Hallsworth J.E."/>
            <person name="Yakimov M.M."/>
        </authorList>
    </citation>
    <scope>NUCLEOTIDE SEQUENCE [LARGE SCALE GENOMIC DNA]</scope>
    <source>
        <strain evidence="18 19">HSR12-2</strain>
    </source>
</reference>
<keyword evidence="11" id="KW-0413">Isomerase</keyword>
<evidence type="ECO:0000256" key="15">
    <source>
        <dbReference type="PROSITE-ProRule" id="PRU00560"/>
    </source>
</evidence>
<dbReference type="PANTHER" id="PTHR11070">
    <property type="entry name" value="UVRD / RECB / PCRA DNA HELICASE FAMILY MEMBER"/>
    <property type="match status" value="1"/>
</dbReference>
<evidence type="ECO:0000256" key="8">
    <source>
        <dbReference type="ARBA" id="ARBA00022840"/>
    </source>
</evidence>
<keyword evidence="5 15" id="KW-0378">Hydrolase</keyword>
<dbReference type="Proteomes" id="UP000662973">
    <property type="component" value="Chromosome"/>
</dbReference>
<evidence type="ECO:0000256" key="9">
    <source>
        <dbReference type="ARBA" id="ARBA00023125"/>
    </source>
</evidence>
<evidence type="ECO:0000256" key="4">
    <source>
        <dbReference type="ARBA" id="ARBA00022763"/>
    </source>
</evidence>
<evidence type="ECO:0000256" key="14">
    <source>
        <dbReference type="ARBA" id="ARBA00048988"/>
    </source>
</evidence>
<dbReference type="KEGG" id="hds:HSR122_1171"/>
<proteinExistence type="inferred from homology"/>
<accession>A0A897N2E6</accession>
<evidence type="ECO:0000313" key="19">
    <source>
        <dbReference type="Proteomes" id="UP000662973"/>
    </source>
</evidence>
<evidence type="ECO:0000256" key="5">
    <source>
        <dbReference type="ARBA" id="ARBA00022801"/>
    </source>
</evidence>
<keyword evidence="3 15" id="KW-0547">Nucleotide-binding</keyword>
<dbReference type="InterPro" id="IPR014016">
    <property type="entry name" value="UvrD-like_ATP-bd"/>
</dbReference>
<dbReference type="PROSITE" id="PS51198">
    <property type="entry name" value="UVRD_HELICASE_ATP_BIND"/>
    <property type="match status" value="1"/>
</dbReference>
<dbReference type="GO" id="GO:0000725">
    <property type="term" value="P:recombinational repair"/>
    <property type="evidence" value="ECO:0007669"/>
    <property type="project" value="TreeGrafter"/>
</dbReference>
<dbReference type="PANTHER" id="PTHR11070:SF2">
    <property type="entry name" value="ATP-DEPENDENT DNA HELICASE SRS2"/>
    <property type="match status" value="1"/>
</dbReference>
<dbReference type="InterPro" id="IPR027417">
    <property type="entry name" value="P-loop_NTPase"/>
</dbReference>
<keyword evidence="10" id="KW-0234">DNA repair</keyword>
<dbReference type="Pfam" id="PF12705">
    <property type="entry name" value="PDDEXK_1"/>
    <property type="match status" value="1"/>
</dbReference>
<organism evidence="18 19">
    <name type="scientific">Halapricum desulfuricans</name>
    <dbReference type="NCBI Taxonomy" id="2841257"/>
    <lineage>
        <taxon>Archaea</taxon>
        <taxon>Methanobacteriati</taxon>
        <taxon>Methanobacteriota</taxon>
        <taxon>Stenosarchaea group</taxon>
        <taxon>Halobacteria</taxon>
        <taxon>Halobacteriales</taxon>
        <taxon>Haloarculaceae</taxon>
        <taxon>Halapricum</taxon>
    </lineage>
</organism>
<comment type="similarity">
    <text evidence="1">Belongs to the helicase family. UvrD subfamily.</text>
</comment>
<dbReference type="GO" id="GO:0043138">
    <property type="term" value="F:3'-5' DNA helicase activity"/>
    <property type="evidence" value="ECO:0007669"/>
    <property type="project" value="UniProtKB-EC"/>
</dbReference>
<feature type="domain" description="UvrD-like helicase C-terminal" evidence="17">
    <location>
        <begin position="411"/>
        <end position="657"/>
    </location>
</feature>
<dbReference type="SUPFAM" id="SSF52980">
    <property type="entry name" value="Restriction endonuclease-like"/>
    <property type="match status" value="1"/>
</dbReference>
<evidence type="ECO:0000259" key="17">
    <source>
        <dbReference type="PROSITE" id="PS51217"/>
    </source>
</evidence>
<dbReference type="GO" id="GO:0005524">
    <property type="term" value="F:ATP binding"/>
    <property type="evidence" value="ECO:0007669"/>
    <property type="project" value="UniProtKB-UniRule"/>
</dbReference>
<evidence type="ECO:0000256" key="2">
    <source>
        <dbReference type="ARBA" id="ARBA00022722"/>
    </source>
</evidence>
<evidence type="ECO:0000256" key="6">
    <source>
        <dbReference type="ARBA" id="ARBA00022806"/>
    </source>
</evidence>
<dbReference type="Gene3D" id="3.90.320.10">
    <property type="match status" value="1"/>
</dbReference>
<dbReference type="Pfam" id="PF00580">
    <property type="entry name" value="UvrD-helicase"/>
    <property type="match status" value="1"/>
</dbReference>
<feature type="domain" description="UvrD-like helicase ATP-binding" evidence="16">
    <location>
        <begin position="12"/>
        <end position="401"/>
    </location>
</feature>
<dbReference type="InterPro" id="IPR000212">
    <property type="entry name" value="DNA_helicase_UvrD/REP"/>
</dbReference>
<comment type="catalytic activity">
    <reaction evidence="12">
        <text>Couples ATP hydrolysis with the unwinding of duplex DNA by translocating in the 3'-5' direction.</text>
        <dbReference type="EC" id="5.6.2.4"/>
    </reaction>
</comment>
<keyword evidence="6 15" id="KW-0347">Helicase</keyword>
<name>A0A897N2E6_9EURY</name>
<evidence type="ECO:0000313" key="18">
    <source>
        <dbReference type="EMBL" id="QSG08570.1"/>
    </source>
</evidence>
<dbReference type="Gene3D" id="3.40.50.300">
    <property type="entry name" value="P-loop containing nucleotide triphosphate hydrolases"/>
    <property type="match status" value="4"/>
</dbReference>
<protein>
    <recommendedName>
        <fullName evidence="13">DNA 3'-5' helicase</fullName>
        <ecNumber evidence="13">5.6.2.4</ecNumber>
    </recommendedName>
</protein>
<dbReference type="AlphaFoldDB" id="A0A897N2E6"/>
<evidence type="ECO:0000256" key="12">
    <source>
        <dbReference type="ARBA" id="ARBA00034617"/>
    </source>
</evidence>
<evidence type="ECO:0000256" key="3">
    <source>
        <dbReference type="ARBA" id="ARBA00022741"/>
    </source>
</evidence>
<feature type="binding site" evidence="15">
    <location>
        <begin position="33"/>
        <end position="40"/>
    </location>
    <ligand>
        <name>ATP</name>
        <dbReference type="ChEBI" id="CHEBI:30616"/>
    </ligand>
</feature>
<evidence type="ECO:0000256" key="11">
    <source>
        <dbReference type="ARBA" id="ARBA00023235"/>
    </source>
</evidence>
<evidence type="ECO:0000259" key="16">
    <source>
        <dbReference type="PROSITE" id="PS51198"/>
    </source>
</evidence>
<dbReference type="GO" id="GO:0003677">
    <property type="term" value="F:DNA binding"/>
    <property type="evidence" value="ECO:0007669"/>
    <property type="project" value="UniProtKB-KW"/>
</dbReference>
<evidence type="ECO:0000256" key="10">
    <source>
        <dbReference type="ARBA" id="ARBA00023204"/>
    </source>
</evidence>
<gene>
    <name evidence="18" type="primary">recB</name>
    <name evidence="18" type="ORF">HSR122_1171</name>
</gene>
<dbReference type="InterPro" id="IPR038726">
    <property type="entry name" value="PDDEXK_AddAB-type"/>
</dbReference>
<dbReference type="Pfam" id="PF13361">
    <property type="entry name" value="UvrD_C"/>
    <property type="match status" value="2"/>
</dbReference>
<keyword evidence="8 15" id="KW-0067">ATP-binding</keyword>
<dbReference type="RefSeq" id="WP_229111790.1">
    <property type="nucleotide sequence ID" value="NZ_CP064788.1"/>
</dbReference>
<keyword evidence="19" id="KW-1185">Reference proteome</keyword>
<keyword evidence="4" id="KW-0227">DNA damage</keyword>
<keyword evidence="9" id="KW-0238">DNA-binding</keyword>
<dbReference type="GO" id="GO:0004527">
    <property type="term" value="F:exonuclease activity"/>
    <property type="evidence" value="ECO:0007669"/>
    <property type="project" value="UniProtKB-KW"/>
</dbReference>
<evidence type="ECO:0000256" key="13">
    <source>
        <dbReference type="ARBA" id="ARBA00034808"/>
    </source>
</evidence>